<proteinExistence type="inferred from homology"/>
<organism evidence="2 3">
    <name type="scientific">Flavobacterium granuli</name>
    <dbReference type="NCBI Taxonomy" id="280093"/>
    <lineage>
        <taxon>Bacteria</taxon>
        <taxon>Pseudomonadati</taxon>
        <taxon>Bacteroidota</taxon>
        <taxon>Flavobacteriia</taxon>
        <taxon>Flavobacteriales</taxon>
        <taxon>Flavobacteriaceae</taxon>
        <taxon>Flavobacterium</taxon>
    </lineage>
</organism>
<dbReference type="RefSeq" id="WP_310008146.1">
    <property type="nucleotide sequence ID" value="NZ_JAVDTX010000006.1"/>
</dbReference>
<accession>A0ABU1S5B3</accession>
<dbReference type="EMBL" id="JAVDTX010000006">
    <property type="protein sequence ID" value="MDR6846168.1"/>
    <property type="molecule type" value="Genomic_DNA"/>
</dbReference>
<sequence length="309" mass="33782">MKKEYAVGLDIGGTHITAGVIDITNMKVLESSMHKESFDSNLPVDQVLGIWKKTIRASWDASGVETMAGIAVCMPGPFDYETGICWIKGQSKYEHFYGLNIGDLLRDRLTLPNDFKVFFENDAVCFGKGEVYKDNANLSKKVMAITIGTGLGSCFIDKGISINSGNRVPTDGEIWNIPFKNGMAEDYVSLRGLISKYFDLKGTKVESGLELYNLAVAGDEMAVKAFENMGEDLAEIVIPWFKNFSVEHFVIGGKIADSSTLFLPAFNKKIKEKGLEITVQISDDNENAALLGAASLLCDSSILNTELIG</sequence>
<protein>
    <submittedName>
        <fullName evidence="2">Glucokinase</fullName>
        <ecNumber evidence="2">2.7.1.2</ecNumber>
    </submittedName>
</protein>
<dbReference type="InterPro" id="IPR043129">
    <property type="entry name" value="ATPase_NBD"/>
</dbReference>
<dbReference type="SUPFAM" id="SSF53067">
    <property type="entry name" value="Actin-like ATPase domain"/>
    <property type="match status" value="1"/>
</dbReference>
<reference evidence="2 3" key="1">
    <citation type="submission" date="2023-07" db="EMBL/GenBank/DDBJ databases">
        <title>Sorghum-associated microbial communities from plants grown in Nebraska, USA.</title>
        <authorList>
            <person name="Schachtman D."/>
        </authorList>
    </citation>
    <scope>NUCLEOTIDE SEQUENCE [LARGE SCALE GENOMIC DNA]</scope>
    <source>
        <strain evidence="2 3">BE124</strain>
    </source>
</reference>
<dbReference type="EC" id="2.7.1.2" evidence="2"/>
<evidence type="ECO:0000313" key="3">
    <source>
        <dbReference type="Proteomes" id="UP001261871"/>
    </source>
</evidence>
<gene>
    <name evidence="2" type="ORF">J2W95_002879</name>
</gene>
<keyword evidence="2" id="KW-0808">Transferase</keyword>
<dbReference type="Proteomes" id="UP001261871">
    <property type="component" value="Unassembled WGS sequence"/>
</dbReference>
<keyword evidence="3" id="KW-1185">Reference proteome</keyword>
<evidence type="ECO:0000313" key="2">
    <source>
        <dbReference type="EMBL" id="MDR6846168.1"/>
    </source>
</evidence>
<dbReference type="GO" id="GO:0004340">
    <property type="term" value="F:glucokinase activity"/>
    <property type="evidence" value="ECO:0007669"/>
    <property type="project" value="UniProtKB-EC"/>
</dbReference>
<dbReference type="PANTHER" id="PTHR18964">
    <property type="entry name" value="ROK (REPRESSOR, ORF, KINASE) FAMILY"/>
    <property type="match status" value="1"/>
</dbReference>
<evidence type="ECO:0000256" key="1">
    <source>
        <dbReference type="ARBA" id="ARBA00006479"/>
    </source>
</evidence>
<comment type="similarity">
    <text evidence="1">Belongs to the ROK (NagC/XylR) family.</text>
</comment>
<comment type="caution">
    <text evidence="2">The sequence shown here is derived from an EMBL/GenBank/DDBJ whole genome shotgun (WGS) entry which is preliminary data.</text>
</comment>
<dbReference type="InterPro" id="IPR000600">
    <property type="entry name" value="ROK"/>
</dbReference>
<dbReference type="Pfam" id="PF00480">
    <property type="entry name" value="ROK"/>
    <property type="match status" value="1"/>
</dbReference>
<name>A0ABU1S5B3_9FLAO</name>
<dbReference type="PANTHER" id="PTHR18964:SF149">
    <property type="entry name" value="BIFUNCTIONAL UDP-N-ACETYLGLUCOSAMINE 2-EPIMERASE_N-ACETYLMANNOSAMINE KINASE"/>
    <property type="match status" value="1"/>
</dbReference>
<dbReference type="Gene3D" id="3.30.420.40">
    <property type="match status" value="2"/>
</dbReference>